<dbReference type="Proteomes" id="UP000274391">
    <property type="component" value="Unassembled WGS sequence"/>
</dbReference>
<dbReference type="Pfam" id="PF04314">
    <property type="entry name" value="PCuAC"/>
    <property type="match status" value="1"/>
</dbReference>
<keyword evidence="2" id="KW-0732">Signal</keyword>
<evidence type="ECO:0000313" key="4">
    <source>
        <dbReference type="Proteomes" id="UP000274391"/>
    </source>
</evidence>
<gene>
    <name evidence="3" type="ORF">EG850_09710</name>
</gene>
<evidence type="ECO:0000256" key="2">
    <source>
        <dbReference type="SAM" id="SignalP"/>
    </source>
</evidence>
<dbReference type="Gene3D" id="2.60.40.1890">
    <property type="entry name" value="PCu(A)C copper chaperone"/>
    <property type="match status" value="1"/>
</dbReference>
<dbReference type="SUPFAM" id="SSF110087">
    <property type="entry name" value="DR1885-like metal-binding protein"/>
    <property type="match status" value="1"/>
</dbReference>
<dbReference type="PANTHER" id="PTHR36302">
    <property type="entry name" value="BLR7088 PROTEIN"/>
    <property type="match status" value="1"/>
</dbReference>
<comment type="caution">
    <text evidence="3">The sequence shown here is derived from an EMBL/GenBank/DDBJ whole genome shotgun (WGS) entry which is preliminary data.</text>
</comment>
<organism evidence="3 4">
    <name type="scientific">Gulosibacter macacae</name>
    <dbReference type="NCBI Taxonomy" id="2488791"/>
    <lineage>
        <taxon>Bacteria</taxon>
        <taxon>Bacillati</taxon>
        <taxon>Actinomycetota</taxon>
        <taxon>Actinomycetes</taxon>
        <taxon>Micrococcales</taxon>
        <taxon>Microbacteriaceae</taxon>
        <taxon>Gulosibacter</taxon>
    </lineage>
</organism>
<dbReference type="AlphaFoldDB" id="A0A3P3VX34"/>
<keyword evidence="4" id="KW-1185">Reference proteome</keyword>
<dbReference type="EMBL" id="RQVS01000011">
    <property type="protein sequence ID" value="RRJ86176.1"/>
    <property type="molecule type" value="Genomic_DNA"/>
</dbReference>
<dbReference type="OrthoDB" id="9796962at2"/>
<dbReference type="InterPro" id="IPR058248">
    <property type="entry name" value="Lxx211020-like"/>
</dbReference>
<evidence type="ECO:0000313" key="3">
    <source>
        <dbReference type="EMBL" id="RRJ86176.1"/>
    </source>
</evidence>
<dbReference type="PANTHER" id="PTHR36302:SF1">
    <property type="entry name" value="COPPER CHAPERONE PCU(A)C"/>
    <property type="match status" value="1"/>
</dbReference>
<feature type="region of interest" description="Disordered" evidence="1">
    <location>
        <begin position="192"/>
        <end position="222"/>
    </location>
</feature>
<evidence type="ECO:0000256" key="1">
    <source>
        <dbReference type="SAM" id="MobiDB-lite"/>
    </source>
</evidence>
<dbReference type="InterPro" id="IPR036182">
    <property type="entry name" value="PCuAC_sf"/>
</dbReference>
<feature type="chain" id="PRO_5018114335" evidence="2">
    <location>
        <begin position="49"/>
        <end position="222"/>
    </location>
</feature>
<name>A0A3P3VX34_9MICO</name>
<proteinExistence type="predicted"/>
<reference evidence="3 4" key="1">
    <citation type="submission" date="2018-11" db="EMBL/GenBank/DDBJ databases">
        <title>YIM 102482-1 draft genome.</title>
        <authorList>
            <person name="Li G."/>
            <person name="Jiang Y."/>
        </authorList>
    </citation>
    <scope>NUCLEOTIDE SEQUENCE [LARGE SCALE GENOMIC DNA]</scope>
    <source>
        <strain evidence="3 4">YIM 102482-1</strain>
    </source>
</reference>
<feature type="signal peptide" evidence="2">
    <location>
        <begin position="1"/>
        <end position="48"/>
    </location>
</feature>
<accession>A0A3P3VX34</accession>
<sequence>MQLQARKQSHMNSTFNFTSTKLIRRASALIGASLLAVALAGCASGAPADTPGTASAGATGASEQVQQLTITDPWVKATEGEMTGAFGTITNTGDAEITIVDASASVGSMFELHETIVQSDGSSVMQEKDGGYVLPAGGELKLEPGHDHIMLMGLDAPIMPGDEVTVTLTLGDGSTFEYVAVAKEYTGGMETYAPDGSLHGGSGHGDPHSGHGGAEPTESAHE</sequence>
<protein>
    <submittedName>
        <fullName evidence="3">Copper chaperone PCu(A)C</fullName>
    </submittedName>
</protein>
<dbReference type="InterPro" id="IPR007410">
    <property type="entry name" value="LpqE-like"/>
</dbReference>